<feature type="region of interest" description="Disordered" evidence="1">
    <location>
        <begin position="1"/>
        <end position="26"/>
    </location>
</feature>
<keyword evidence="2" id="KW-0472">Membrane</keyword>
<evidence type="ECO:0000256" key="2">
    <source>
        <dbReference type="SAM" id="Phobius"/>
    </source>
</evidence>
<comment type="caution">
    <text evidence="3">The sequence shown here is derived from an EMBL/GenBank/DDBJ whole genome shotgun (WGS) entry which is preliminary data.</text>
</comment>
<keyword evidence="2" id="KW-0812">Transmembrane</keyword>
<evidence type="ECO:0000313" key="3">
    <source>
        <dbReference type="EMBL" id="KAH0568348.1"/>
    </source>
</evidence>
<name>A0AAV7J8Y7_COTGL</name>
<dbReference type="EMBL" id="JAHXZJ010000001">
    <property type="protein sequence ID" value="KAH0568348.1"/>
    <property type="molecule type" value="Genomic_DNA"/>
</dbReference>
<keyword evidence="2" id="KW-1133">Transmembrane helix</keyword>
<gene>
    <name evidence="3" type="ORF">KQX54_020498</name>
</gene>
<keyword evidence="4" id="KW-1185">Reference proteome</keyword>
<evidence type="ECO:0000313" key="4">
    <source>
        <dbReference type="Proteomes" id="UP000826195"/>
    </source>
</evidence>
<proteinExistence type="predicted"/>
<sequence length="145" mass="15961">MELKRVGVATRHEHETPRNRKARSREFSTRYTPTPPICAMRTSISFTLCYVQVLCLCALFTRYLLTILLSLSALLASLSVDAAAAGADAGTACSPLAHHSHGSSTPVAHSAWLDVALYLFHKPEAEINLDIEARLKSDKTRRVNL</sequence>
<protein>
    <submittedName>
        <fullName evidence="3">Uncharacterized protein</fullName>
    </submittedName>
</protein>
<feature type="transmembrane region" description="Helical" evidence="2">
    <location>
        <begin position="44"/>
        <end position="65"/>
    </location>
</feature>
<organism evidence="3 4">
    <name type="scientific">Cotesia glomerata</name>
    <name type="common">Lepidopteran parasitic wasp</name>
    <name type="synonym">Apanteles glomeratus</name>
    <dbReference type="NCBI Taxonomy" id="32391"/>
    <lineage>
        <taxon>Eukaryota</taxon>
        <taxon>Metazoa</taxon>
        <taxon>Ecdysozoa</taxon>
        <taxon>Arthropoda</taxon>
        <taxon>Hexapoda</taxon>
        <taxon>Insecta</taxon>
        <taxon>Pterygota</taxon>
        <taxon>Neoptera</taxon>
        <taxon>Endopterygota</taxon>
        <taxon>Hymenoptera</taxon>
        <taxon>Apocrita</taxon>
        <taxon>Ichneumonoidea</taxon>
        <taxon>Braconidae</taxon>
        <taxon>Microgastrinae</taxon>
        <taxon>Cotesia</taxon>
    </lineage>
</organism>
<dbReference type="Proteomes" id="UP000826195">
    <property type="component" value="Unassembled WGS sequence"/>
</dbReference>
<accession>A0AAV7J8Y7</accession>
<dbReference type="AlphaFoldDB" id="A0AAV7J8Y7"/>
<reference evidence="3 4" key="1">
    <citation type="journal article" date="2021" name="J. Hered.">
        <title>A chromosome-level genome assembly of the parasitoid wasp, Cotesia glomerata (Hymenoptera: Braconidae).</title>
        <authorList>
            <person name="Pinto B.J."/>
            <person name="Weis J.J."/>
            <person name="Gamble T."/>
            <person name="Ode P.J."/>
            <person name="Paul R."/>
            <person name="Zaspel J.M."/>
        </authorList>
    </citation>
    <scope>NUCLEOTIDE SEQUENCE [LARGE SCALE GENOMIC DNA]</scope>
    <source>
        <strain evidence="3">CgM1</strain>
    </source>
</reference>
<evidence type="ECO:0000256" key="1">
    <source>
        <dbReference type="SAM" id="MobiDB-lite"/>
    </source>
</evidence>